<dbReference type="InterPro" id="IPR011004">
    <property type="entry name" value="Trimer_LpxA-like_sf"/>
</dbReference>
<evidence type="ECO:0000313" key="4">
    <source>
        <dbReference type="Proteomes" id="UP000182278"/>
    </source>
</evidence>
<reference evidence="3 4" key="1">
    <citation type="journal article" date="2016" name="Environ. Microbiol.">
        <title>Genomic resolution of a cold subsurface aquifer community provides metabolic insights for novel microbes adapted to high CO concentrations.</title>
        <authorList>
            <person name="Probst A.J."/>
            <person name="Castelle C.J."/>
            <person name="Singh A."/>
            <person name="Brown C.T."/>
            <person name="Anantharaman K."/>
            <person name="Sharon I."/>
            <person name="Hug L.A."/>
            <person name="Burstein D."/>
            <person name="Emerson J.B."/>
            <person name="Thomas B.C."/>
            <person name="Banfield J.F."/>
        </authorList>
    </citation>
    <scope>NUCLEOTIDE SEQUENCE [LARGE SCALE GENOMIC DNA]</scope>
    <source>
        <strain evidence="3">CG1_02_38_46</strain>
    </source>
</reference>
<evidence type="ECO:0000256" key="2">
    <source>
        <dbReference type="ARBA" id="ARBA00023315"/>
    </source>
</evidence>
<dbReference type="InterPro" id="IPR023917">
    <property type="entry name" value="Bifunctiontional_GlmU_bac-type"/>
</dbReference>
<dbReference type="GO" id="GO:0016779">
    <property type="term" value="F:nucleotidyltransferase activity"/>
    <property type="evidence" value="ECO:0007669"/>
    <property type="project" value="UniProtKB-ARBA"/>
</dbReference>
<proteinExistence type="predicted"/>
<dbReference type="InterPro" id="IPR050065">
    <property type="entry name" value="GlmU-like"/>
</dbReference>
<gene>
    <name evidence="3" type="ORF">AUJ66_08075</name>
</gene>
<comment type="caution">
    <text evidence="3">The sequence shown here is derived from an EMBL/GenBank/DDBJ whole genome shotgun (WGS) entry which is preliminary data.</text>
</comment>
<dbReference type="PANTHER" id="PTHR43584:SF9">
    <property type="entry name" value="TRANSFERASE HEXAPEPTIDE REPEAT CONTAINING PROTEIN"/>
    <property type="match status" value="1"/>
</dbReference>
<keyword evidence="2" id="KW-0012">Acyltransferase</keyword>
<dbReference type="Gene3D" id="2.160.10.10">
    <property type="entry name" value="Hexapeptide repeat proteins"/>
    <property type="match status" value="1"/>
</dbReference>
<dbReference type="PANTHER" id="PTHR43584">
    <property type="entry name" value="NUCLEOTIDYL TRANSFERASE"/>
    <property type="match status" value="1"/>
</dbReference>
<evidence type="ECO:0008006" key="5">
    <source>
        <dbReference type="Google" id="ProtNLM"/>
    </source>
</evidence>
<organism evidence="3 4">
    <name type="scientific">Candidatus Desantisbacteria bacterium CG1_02_38_46</name>
    <dbReference type="NCBI Taxonomy" id="1817893"/>
    <lineage>
        <taxon>Bacteria</taxon>
        <taxon>Candidatus Desantisiibacteriota</taxon>
    </lineage>
</organism>
<dbReference type="Pfam" id="PF13562">
    <property type="entry name" value="NTP_transf_4"/>
    <property type="match status" value="1"/>
</dbReference>
<dbReference type="GO" id="GO:0016746">
    <property type="term" value="F:acyltransferase activity"/>
    <property type="evidence" value="ECO:0007669"/>
    <property type="project" value="UniProtKB-KW"/>
</dbReference>
<dbReference type="STRING" id="1817893.AUJ66_08075"/>
<name>A0A1J4S8T6_9BACT</name>
<dbReference type="Proteomes" id="UP000182278">
    <property type="component" value="Unassembled WGS sequence"/>
</dbReference>
<dbReference type="SUPFAM" id="SSF51161">
    <property type="entry name" value="Trimeric LpxA-like enzymes"/>
    <property type="match status" value="1"/>
</dbReference>
<keyword evidence="1" id="KW-0808">Transferase</keyword>
<accession>A0A1J4S8T6</accession>
<evidence type="ECO:0000256" key="1">
    <source>
        <dbReference type="ARBA" id="ARBA00022679"/>
    </source>
</evidence>
<dbReference type="EMBL" id="MNUO01000124">
    <property type="protein sequence ID" value="OIN95843.1"/>
    <property type="molecule type" value="Genomic_DNA"/>
</dbReference>
<sequence>MKVCIFEDDKFEQLYPLTYLRPTFELKCGAIKLWERISRFYKDCEVIFWMREVLVPVFKKSLERVNEPQLLNDDVLCINGRFLLLDDNAPSLKGDEEIGIQGDSIVYARINKERISGKTVANLFESLQNMKTVLSKKEVNFPLISYPWDLINNNGKAIKNDFEISGGYVLKGELHPQSCIYGDSKKVQIANGAKVHPFVVLDTTLGPVIIEENAQVLPFSRIEGPSVVGKNSQILGATRIREGTSIGPVCRIGGEIEESIVHGYSNKYHDGFLGHAYVCEWVNLGALTTNSDLKNDYSSVSVYVKGEPMDSGSTKVGSFIGDHTKTSIGTFFNTGAVIGIMCNVVGSGGVAPKFIPSFCWYLNNMFSKGYGFRMQVETARTAMSRRKVELTQEDIALLKYVHEITTDAREKMVKKSRMG</sequence>
<evidence type="ECO:0000313" key="3">
    <source>
        <dbReference type="EMBL" id="OIN95843.1"/>
    </source>
</evidence>
<dbReference type="AlphaFoldDB" id="A0A1J4S8T6"/>
<protein>
    <recommendedName>
        <fullName evidence="5">Glucose-1-phosphate thymidylyltransferase</fullName>
    </recommendedName>
</protein>
<dbReference type="NCBIfam" id="TIGR03991">
    <property type="entry name" value="alt_bact_glmU"/>
    <property type="match status" value="1"/>
</dbReference>